<accession>A0A382A8Q3</accession>
<organism evidence="1">
    <name type="scientific">marine metagenome</name>
    <dbReference type="NCBI Taxonomy" id="408172"/>
    <lineage>
        <taxon>unclassified sequences</taxon>
        <taxon>metagenomes</taxon>
        <taxon>ecological metagenomes</taxon>
    </lineage>
</organism>
<dbReference type="GO" id="GO:0008483">
    <property type="term" value="F:transaminase activity"/>
    <property type="evidence" value="ECO:0007669"/>
    <property type="project" value="TreeGrafter"/>
</dbReference>
<dbReference type="Gene3D" id="3.40.640.10">
    <property type="entry name" value="Type I PLP-dependent aspartate aminotransferase-like (Major domain)"/>
    <property type="match status" value="1"/>
</dbReference>
<dbReference type="InterPro" id="IPR000653">
    <property type="entry name" value="DegT/StrS_aminotransferase"/>
</dbReference>
<dbReference type="GO" id="GO:0000271">
    <property type="term" value="P:polysaccharide biosynthetic process"/>
    <property type="evidence" value="ECO:0007669"/>
    <property type="project" value="TreeGrafter"/>
</dbReference>
<gene>
    <name evidence="1" type="ORF">METZ01_LOCUS150782</name>
</gene>
<dbReference type="PANTHER" id="PTHR30244:SF34">
    <property type="entry name" value="DTDP-4-AMINO-4,6-DIDEOXYGALACTOSE TRANSAMINASE"/>
    <property type="match status" value="1"/>
</dbReference>
<dbReference type="GO" id="GO:0030170">
    <property type="term" value="F:pyridoxal phosphate binding"/>
    <property type="evidence" value="ECO:0007669"/>
    <property type="project" value="TreeGrafter"/>
</dbReference>
<dbReference type="InterPro" id="IPR015424">
    <property type="entry name" value="PyrdxlP-dep_Trfase"/>
</dbReference>
<dbReference type="EMBL" id="UINC01024399">
    <property type="protein sequence ID" value="SVA97928.1"/>
    <property type="molecule type" value="Genomic_DNA"/>
</dbReference>
<dbReference type="PANTHER" id="PTHR30244">
    <property type="entry name" value="TRANSAMINASE"/>
    <property type="match status" value="1"/>
</dbReference>
<proteinExistence type="predicted"/>
<dbReference type="InterPro" id="IPR015422">
    <property type="entry name" value="PyrdxlP-dep_Trfase_small"/>
</dbReference>
<reference evidence="1" key="1">
    <citation type="submission" date="2018-05" db="EMBL/GenBank/DDBJ databases">
        <authorList>
            <person name="Lanie J.A."/>
            <person name="Ng W.-L."/>
            <person name="Kazmierczak K.M."/>
            <person name="Andrzejewski T.M."/>
            <person name="Davidsen T.M."/>
            <person name="Wayne K.J."/>
            <person name="Tettelin H."/>
            <person name="Glass J.I."/>
            <person name="Rusch D."/>
            <person name="Podicherti R."/>
            <person name="Tsui H.-C.T."/>
            <person name="Winkler M.E."/>
        </authorList>
    </citation>
    <scope>NUCLEOTIDE SEQUENCE</scope>
</reference>
<evidence type="ECO:0008006" key="2">
    <source>
        <dbReference type="Google" id="ProtNLM"/>
    </source>
</evidence>
<name>A0A382A8Q3_9ZZZZ</name>
<dbReference type="Gene3D" id="3.90.1150.10">
    <property type="entry name" value="Aspartate Aminotransferase, domain 1"/>
    <property type="match status" value="1"/>
</dbReference>
<dbReference type="AlphaFoldDB" id="A0A382A8Q3"/>
<dbReference type="SUPFAM" id="SSF53383">
    <property type="entry name" value="PLP-dependent transferases"/>
    <property type="match status" value="1"/>
</dbReference>
<evidence type="ECO:0000313" key="1">
    <source>
        <dbReference type="EMBL" id="SVA97928.1"/>
    </source>
</evidence>
<dbReference type="InterPro" id="IPR015421">
    <property type="entry name" value="PyrdxlP-dep_Trfase_major"/>
</dbReference>
<protein>
    <recommendedName>
        <fullName evidence="2">Aminotransferase class I/classII domain-containing protein</fullName>
    </recommendedName>
</protein>
<dbReference type="Pfam" id="PF01041">
    <property type="entry name" value="DegT_DnrJ_EryC1"/>
    <property type="match status" value="1"/>
</dbReference>
<dbReference type="PIRSF" id="PIRSF000390">
    <property type="entry name" value="PLP_StrS"/>
    <property type="match status" value="1"/>
</dbReference>
<sequence>MRKTNTLSQDMERFNGSFTQQEPIPDAGIQRAVEVLESGRLHRYNVVEGEKSDTALLETEFADYQGARFCLACASGGYAMQVALSSFGLEYGEPVLTNAFTLSPVPGAVHNVGGKPVLVETTEQLVIDLLDLERKIESSGSRVLLLSHMRGHIADMDHLCDLLDQKGVSLIEDCAHTMGASWSGRLSGSFGIAACFSSQTYKHINSGEGGFVTTDDPDLMARAIIRSGSYMLYEHHDAAPEPAAFSDIRFDNPNCSGRMDNLRAAILRPQLKILGSNRERWNERYHTLEQALGVVKGVTLPIRPKAEVYVGSSIQFLLKEMTTEQIQMVIATCRERGVELKWFGASEPAGYTSSHDSWRYMDNQSLPATDRILSKLLDMRIPLTFSLEDCRLISRIIHQCITAIATENPPAAG</sequence>